<feature type="active site" evidence="5">
    <location>
        <position position="92"/>
    </location>
</feature>
<comment type="caution">
    <text evidence="8">The sequence shown here is derived from an EMBL/GenBank/DDBJ whole genome shotgun (WGS) entry which is preliminary data.</text>
</comment>
<name>A0A1F4XIM1_9BACT</name>
<organism evidence="8 9">
    <name type="scientific">Candidatus Abawacabacteria bacterium RBG_16_42_10</name>
    <dbReference type="NCBI Taxonomy" id="1817814"/>
    <lineage>
        <taxon>Bacteria</taxon>
        <taxon>Candidatus Abawacaibacteriota</taxon>
    </lineage>
</organism>
<dbReference type="GO" id="GO:0016020">
    <property type="term" value="C:membrane"/>
    <property type="evidence" value="ECO:0007669"/>
    <property type="project" value="UniProtKB-SubCell"/>
</dbReference>
<sequence length="200" mass="23464">MNITPELRHKWRENFKFLGDILYNFAVIFVIVAVIRYTLISPFQVNGSSMLPNLETSEFLMIDKLSYYFHEPERGDVVVLVPPENTDTYYVKRILGLPGDKIEFLNGQVIVHNKEHPEGIKIDEEYLATDNNKTYLPTHENRIIDIPDDQYFVMGDNRRASNDSRSWGLLHRRSIEGRVWFVFFPLNKIRLVPSPTYQTL</sequence>
<dbReference type="Pfam" id="PF10502">
    <property type="entry name" value="Peptidase_S26"/>
    <property type="match status" value="1"/>
</dbReference>
<comment type="similarity">
    <text evidence="2 6">Belongs to the peptidase S26 family.</text>
</comment>
<dbReference type="GO" id="GO:0006465">
    <property type="term" value="P:signal peptide processing"/>
    <property type="evidence" value="ECO:0007669"/>
    <property type="project" value="InterPro"/>
</dbReference>
<protein>
    <recommendedName>
        <fullName evidence="3 6">Signal peptidase I</fullName>
        <ecNumber evidence="3 6">3.4.21.89</ecNumber>
    </recommendedName>
</protein>
<feature type="domain" description="Peptidase S26" evidence="7">
    <location>
        <begin position="22"/>
        <end position="183"/>
    </location>
</feature>
<dbReference type="PROSITE" id="PS00760">
    <property type="entry name" value="SPASE_I_2"/>
    <property type="match status" value="1"/>
</dbReference>
<dbReference type="PANTHER" id="PTHR43390:SF1">
    <property type="entry name" value="CHLOROPLAST PROCESSING PEPTIDASE"/>
    <property type="match status" value="1"/>
</dbReference>
<evidence type="ECO:0000256" key="3">
    <source>
        <dbReference type="ARBA" id="ARBA00013208"/>
    </source>
</evidence>
<dbReference type="STRING" id="1817814.A2V81_04925"/>
<keyword evidence="6" id="KW-0645">Protease</keyword>
<evidence type="ECO:0000313" key="9">
    <source>
        <dbReference type="Proteomes" id="UP000177614"/>
    </source>
</evidence>
<dbReference type="InterPro" id="IPR019533">
    <property type="entry name" value="Peptidase_S26"/>
</dbReference>
<dbReference type="EMBL" id="MEWR01000023">
    <property type="protein sequence ID" value="OGC81591.1"/>
    <property type="molecule type" value="Genomic_DNA"/>
</dbReference>
<evidence type="ECO:0000259" key="7">
    <source>
        <dbReference type="Pfam" id="PF10502"/>
    </source>
</evidence>
<gene>
    <name evidence="8" type="ORF">A2V81_04925</name>
</gene>
<evidence type="ECO:0000256" key="4">
    <source>
        <dbReference type="ARBA" id="ARBA00022801"/>
    </source>
</evidence>
<keyword evidence="6" id="KW-1133">Transmembrane helix</keyword>
<keyword evidence="6" id="KW-0812">Transmembrane</keyword>
<dbReference type="AlphaFoldDB" id="A0A1F4XIM1"/>
<evidence type="ECO:0000256" key="1">
    <source>
        <dbReference type="ARBA" id="ARBA00000677"/>
    </source>
</evidence>
<feature type="transmembrane region" description="Helical" evidence="6">
    <location>
        <begin position="21"/>
        <end position="39"/>
    </location>
</feature>
<dbReference type="Proteomes" id="UP000177614">
    <property type="component" value="Unassembled WGS sequence"/>
</dbReference>
<dbReference type="NCBIfam" id="TIGR02227">
    <property type="entry name" value="sigpep_I_bact"/>
    <property type="match status" value="1"/>
</dbReference>
<evidence type="ECO:0000313" key="8">
    <source>
        <dbReference type="EMBL" id="OGC81591.1"/>
    </source>
</evidence>
<keyword evidence="6" id="KW-0472">Membrane</keyword>
<feature type="active site" evidence="5">
    <location>
        <position position="49"/>
    </location>
</feature>
<dbReference type="GO" id="GO:0009003">
    <property type="term" value="F:signal peptidase activity"/>
    <property type="evidence" value="ECO:0007669"/>
    <property type="project" value="UniProtKB-EC"/>
</dbReference>
<dbReference type="Gene3D" id="2.10.109.10">
    <property type="entry name" value="Umud Fragment, subunit A"/>
    <property type="match status" value="1"/>
</dbReference>
<dbReference type="InterPro" id="IPR000223">
    <property type="entry name" value="Pept_S26A_signal_pept_1"/>
</dbReference>
<dbReference type="InterPro" id="IPR019758">
    <property type="entry name" value="Pept_S26A_signal_pept_1_CS"/>
</dbReference>
<dbReference type="PROSITE" id="PS00761">
    <property type="entry name" value="SPASE_I_3"/>
    <property type="match status" value="1"/>
</dbReference>
<keyword evidence="4 6" id="KW-0378">Hydrolase</keyword>
<evidence type="ECO:0000256" key="6">
    <source>
        <dbReference type="RuleBase" id="RU362042"/>
    </source>
</evidence>
<evidence type="ECO:0000256" key="5">
    <source>
        <dbReference type="PIRSR" id="PIRSR600223-1"/>
    </source>
</evidence>
<dbReference type="PRINTS" id="PR00727">
    <property type="entry name" value="LEADERPTASE"/>
</dbReference>
<comment type="catalytic activity">
    <reaction evidence="1 6">
        <text>Cleavage of hydrophobic, N-terminal signal or leader sequences from secreted and periplasmic proteins.</text>
        <dbReference type="EC" id="3.4.21.89"/>
    </reaction>
</comment>
<proteinExistence type="inferred from homology"/>
<dbReference type="CDD" id="cd06530">
    <property type="entry name" value="S26_SPase_I"/>
    <property type="match status" value="1"/>
</dbReference>
<reference evidence="8 9" key="1">
    <citation type="journal article" date="2016" name="Nat. Commun.">
        <title>Thousands of microbial genomes shed light on interconnected biogeochemical processes in an aquifer system.</title>
        <authorList>
            <person name="Anantharaman K."/>
            <person name="Brown C.T."/>
            <person name="Hug L.A."/>
            <person name="Sharon I."/>
            <person name="Castelle C.J."/>
            <person name="Probst A.J."/>
            <person name="Thomas B.C."/>
            <person name="Singh A."/>
            <person name="Wilkins M.J."/>
            <person name="Karaoz U."/>
            <person name="Brodie E.L."/>
            <person name="Williams K.H."/>
            <person name="Hubbard S.S."/>
            <person name="Banfield J.F."/>
        </authorList>
    </citation>
    <scope>NUCLEOTIDE SEQUENCE [LARGE SCALE GENOMIC DNA]</scope>
</reference>
<dbReference type="GO" id="GO:0004252">
    <property type="term" value="F:serine-type endopeptidase activity"/>
    <property type="evidence" value="ECO:0007669"/>
    <property type="project" value="InterPro"/>
</dbReference>
<dbReference type="InterPro" id="IPR036286">
    <property type="entry name" value="LexA/Signal_pep-like_sf"/>
</dbReference>
<dbReference type="PANTHER" id="PTHR43390">
    <property type="entry name" value="SIGNAL PEPTIDASE I"/>
    <property type="match status" value="1"/>
</dbReference>
<accession>A0A1F4XIM1</accession>
<dbReference type="SUPFAM" id="SSF51306">
    <property type="entry name" value="LexA/Signal peptidase"/>
    <property type="match status" value="1"/>
</dbReference>
<comment type="subcellular location">
    <subcellularLocation>
        <location evidence="6">Membrane</location>
        <topology evidence="6">Single-pass type II membrane protein</topology>
    </subcellularLocation>
</comment>
<dbReference type="InterPro" id="IPR019757">
    <property type="entry name" value="Pept_S26A_signal_pept_1_Lys-AS"/>
</dbReference>
<evidence type="ECO:0000256" key="2">
    <source>
        <dbReference type="ARBA" id="ARBA00009370"/>
    </source>
</evidence>
<dbReference type="EC" id="3.4.21.89" evidence="3 6"/>